<evidence type="ECO:0000256" key="3">
    <source>
        <dbReference type="ARBA" id="ARBA00022448"/>
    </source>
</evidence>
<evidence type="ECO:0000256" key="7">
    <source>
        <dbReference type="ARBA" id="ARBA00023136"/>
    </source>
</evidence>
<dbReference type="OrthoDB" id="9793390at2"/>
<feature type="transmembrane region" description="Helical" evidence="8">
    <location>
        <begin position="212"/>
        <end position="237"/>
    </location>
</feature>
<evidence type="ECO:0000313" key="10">
    <source>
        <dbReference type="Proteomes" id="UP000204391"/>
    </source>
</evidence>
<evidence type="ECO:0000256" key="4">
    <source>
        <dbReference type="ARBA" id="ARBA00022475"/>
    </source>
</evidence>
<dbReference type="Pfam" id="PF01594">
    <property type="entry name" value="AI-2E_transport"/>
    <property type="match status" value="1"/>
</dbReference>
<dbReference type="GO" id="GO:0005886">
    <property type="term" value="C:plasma membrane"/>
    <property type="evidence" value="ECO:0007669"/>
    <property type="project" value="UniProtKB-SubCell"/>
</dbReference>
<keyword evidence="6 8" id="KW-1133">Transmembrane helix</keyword>
<dbReference type="KEGG" id="vne:CFK40_02495"/>
<keyword evidence="3" id="KW-0813">Transport</keyword>
<protein>
    <submittedName>
        <fullName evidence="9">AI-2E family transporter</fullName>
    </submittedName>
</protein>
<proteinExistence type="inferred from homology"/>
<dbReference type="PANTHER" id="PTHR21716:SF53">
    <property type="entry name" value="PERMEASE PERM-RELATED"/>
    <property type="match status" value="1"/>
</dbReference>
<dbReference type="AlphaFoldDB" id="A0A221M8I5"/>
<feature type="transmembrane region" description="Helical" evidence="8">
    <location>
        <begin position="7"/>
        <end position="25"/>
    </location>
</feature>
<evidence type="ECO:0000256" key="1">
    <source>
        <dbReference type="ARBA" id="ARBA00004651"/>
    </source>
</evidence>
<dbReference type="EMBL" id="CP022437">
    <property type="protein sequence ID" value="ASN03947.1"/>
    <property type="molecule type" value="Genomic_DNA"/>
</dbReference>
<feature type="transmembrane region" description="Helical" evidence="8">
    <location>
        <begin position="67"/>
        <end position="89"/>
    </location>
</feature>
<feature type="transmembrane region" description="Helical" evidence="8">
    <location>
        <begin position="312"/>
        <end position="339"/>
    </location>
</feature>
<evidence type="ECO:0000256" key="8">
    <source>
        <dbReference type="SAM" id="Phobius"/>
    </source>
</evidence>
<keyword evidence="10" id="KW-1185">Reference proteome</keyword>
<evidence type="ECO:0000256" key="2">
    <source>
        <dbReference type="ARBA" id="ARBA00009773"/>
    </source>
</evidence>
<dbReference type="InterPro" id="IPR002549">
    <property type="entry name" value="AI-2E-like"/>
</dbReference>
<feature type="transmembrane region" description="Helical" evidence="8">
    <location>
        <begin position="154"/>
        <end position="179"/>
    </location>
</feature>
<name>A0A221M8I5_9BACI</name>
<dbReference type="PANTHER" id="PTHR21716">
    <property type="entry name" value="TRANSMEMBRANE PROTEIN"/>
    <property type="match status" value="1"/>
</dbReference>
<organism evidence="9 10">
    <name type="scientific">Virgibacillus necropolis</name>
    <dbReference type="NCBI Taxonomy" id="163877"/>
    <lineage>
        <taxon>Bacteria</taxon>
        <taxon>Bacillati</taxon>
        <taxon>Bacillota</taxon>
        <taxon>Bacilli</taxon>
        <taxon>Bacillales</taxon>
        <taxon>Bacillaceae</taxon>
        <taxon>Virgibacillus</taxon>
    </lineage>
</organism>
<accession>A0A221M8I5</accession>
<feature type="transmembrane region" description="Helical" evidence="8">
    <location>
        <begin position="272"/>
        <end position="292"/>
    </location>
</feature>
<sequence length="355" mass="39941">MWIRHPFFKYAIGTLIVLLCIYFLGKVDFFLNPFQKLIAILFFPIIISGLFYYILRPVVDLFSKPRYMNRSIAIIAVYVLFAAMVFLFIQLVGTKIVDQAQQITEQFPSQVEDTVEQTKNLIEKNNFGMFSVEEIKQKSITFLSDLAQTIGNNITAIIGAITSVATVLILVPFILFYFLKDGDKLLPYLLKFIPNKHLDEGERILKDIDRTLASYILGQLTVGLVDGVLMYIGYMIIDLDYALVLAMFVIITAVVPLIGPALGVLPAILIALIQDPVMVVYVLIILLIVQQLEGNLVSPAVFGKRLQLHPLTIILLLVVAGALYGFVGILIAIPLYAVLKVTIKNFYKLYRLRKS</sequence>
<evidence type="ECO:0000256" key="6">
    <source>
        <dbReference type="ARBA" id="ARBA00022989"/>
    </source>
</evidence>
<dbReference type="RefSeq" id="WP_089530517.1">
    <property type="nucleotide sequence ID" value="NZ_CP022437.1"/>
</dbReference>
<evidence type="ECO:0000256" key="5">
    <source>
        <dbReference type="ARBA" id="ARBA00022692"/>
    </source>
</evidence>
<comment type="subcellular location">
    <subcellularLocation>
        <location evidence="1">Cell membrane</location>
        <topology evidence="1">Multi-pass membrane protein</topology>
    </subcellularLocation>
</comment>
<keyword evidence="5 8" id="KW-0812">Transmembrane</keyword>
<evidence type="ECO:0000313" key="9">
    <source>
        <dbReference type="EMBL" id="ASN03947.1"/>
    </source>
</evidence>
<dbReference type="GO" id="GO:0055085">
    <property type="term" value="P:transmembrane transport"/>
    <property type="evidence" value="ECO:0007669"/>
    <property type="project" value="TreeGrafter"/>
</dbReference>
<gene>
    <name evidence="9" type="ORF">CFK40_02495</name>
</gene>
<feature type="transmembrane region" description="Helical" evidence="8">
    <location>
        <begin position="37"/>
        <end position="55"/>
    </location>
</feature>
<keyword evidence="7 8" id="KW-0472">Membrane</keyword>
<keyword evidence="4" id="KW-1003">Cell membrane</keyword>
<dbReference type="Proteomes" id="UP000204391">
    <property type="component" value="Chromosome"/>
</dbReference>
<comment type="similarity">
    <text evidence="2">Belongs to the autoinducer-2 exporter (AI-2E) (TC 2.A.86) family.</text>
</comment>
<reference evidence="9 10" key="1">
    <citation type="journal article" date="2003" name="Int. J. Syst. Evol. Microbiol.">
        <title>Virgibacillus carmonensis sp. nov., Virgibacillus necropolis sp. nov. and Virgibacillus picturae sp. nov., three novel species isolated from deteriorated mural paintings, transfer of the species of the genus salibacillus to Virgibacillus, as Virgibacillus marismortui comb. nov. and Virgibacillus salexigens comb. nov., and emended description of the genus Virgibacillus.</title>
        <authorList>
            <person name="Heyrman J."/>
            <person name="Logan N.A."/>
            <person name="Busse H.J."/>
            <person name="Balcaen A."/>
            <person name="Lebbe L."/>
            <person name="Rodriguez-Diaz M."/>
            <person name="Swings J."/>
            <person name="De Vos P."/>
        </authorList>
    </citation>
    <scope>NUCLEOTIDE SEQUENCE [LARGE SCALE GENOMIC DNA]</scope>
    <source>
        <strain evidence="9 10">LMG 19488</strain>
    </source>
</reference>
<feature type="transmembrane region" description="Helical" evidence="8">
    <location>
        <begin position="243"/>
        <end position="265"/>
    </location>
</feature>